<dbReference type="InterPro" id="IPR024071">
    <property type="entry name" value="S-Me-THD_C_sf"/>
</dbReference>
<proteinExistence type="predicted"/>
<feature type="domain" description="S-Me-THD N-terminal" evidence="1">
    <location>
        <begin position="9"/>
        <end position="163"/>
    </location>
</feature>
<gene>
    <name evidence="3" type="ORF">GGQ98_002789</name>
</gene>
<dbReference type="SUPFAM" id="SSF160991">
    <property type="entry name" value="CV3147-like"/>
    <property type="match status" value="1"/>
</dbReference>
<dbReference type="Pfam" id="PF20906">
    <property type="entry name" value="S-Me-THD_C"/>
    <property type="match status" value="1"/>
</dbReference>
<organism evidence="3 4">
    <name type="scientific">Sphingosinicella soli</name>
    <dbReference type="NCBI Taxonomy" id="333708"/>
    <lineage>
        <taxon>Bacteria</taxon>
        <taxon>Pseudomonadati</taxon>
        <taxon>Pseudomonadota</taxon>
        <taxon>Alphaproteobacteria</taxon>
        <taxon>Sphingomonadales</taxon>
        <taxon>Sphingosinicellaceae</taxon>
        <taxon>Sphingosinicella</taxon>
    </lineage>
</organism>
<dbReference type="Gene3D" id="2.40.390.10">
    <property type="entry name" value="CV3147-like"/>
    <property type="match status" value="1"/>
</dbReference>
<dbReference type="EMBL" id="JACHNZ010000035">
    <property type="protein sequence ID" value="MBB4633159.1"/>
    <property type="molecule type" value="Genomic_DNA"/>
</dbReference>
<dbReference type="Gene3D" id="3.40.1610.10">
    <property type="entry name" value="CV3147-like domain"/>
    <property type="match status" value="1"/>
</dbReference>
<dbReference type="AlphaFoldDB" id="A0A7W7B354"/>
<dbReference type="Pfam" id="PF06032">
    <property type="entry name" value="S-Me-THD_N"/>
    <property type="match status" value="1"/>
</dbReference>
<sequence length="358" mass="38151">MTITIDLDTLRALGMGAAVLSAGGGSFPYLEHLCTANFMGDRTVELCSADSLTRDVRVALVAMVGAPLVMTERFLDADHFVKPVHELEAIEGQPFDAIMGYEIGSMNGVIPVLIAAHTGLPLIDADTVGRSFPQVHMSSFALAGVPMTPMVLCDVRNNSVLLRETVDGRWTEDLLRVITTAFGSVAACATSASGATVIDHAIPGTYSRAIRIGEAIFGAQKQRADVIAALLDAEGGIELGRGRIVDIVRETTDGFVRGTATINDASGETVRVHFQNEYSVVMRGEEIISTVPDLLCLFDTQRGEPIGTESLRYAQQVAVVSLPPAAAHITPRALAVLGPRGFGYDFDYTSPHQTGYSL</sequence>
<dbReference type="InterPro" id="IPR027479">
    <property type="entry name" value="S-Me-THD_N_sf"/>
</dbReference>
<evidence type="ECO:0000259" key="2">
    <source>
        <dbReference type="Pfam" id="PF20906"/>
    </source>
</evidence>
<name>A0A7W7B354_9SPHN</name>
<keyword evidence="4" id="KW-1185">Reference proteome</keyword>
<dbReference type="InterPro" id="IPR010318">
    <property type="entry name" value="S-Me-THD_N"/>
</dbReference>
<evidence type="ECO:0008006" key="5">
    <source>
        <dbReference type="Google" id="ProtNLM"/>
    </source>
</evidence>
<dbReference type="Proteomes" id="UP000566324">
    <property type="component" value="Unassembled WGS sequence"/>
</dbReference>
<reference evidence="3 4" key="1">
    <citation type="submission" date="2020-08" db="EMBL/GenBank/DDBJ databases">
        <title>Genomic Encyclopedia of Type Strains, Phase IV (KMG-IV): sequencing the most valuable type-strain genomes for metagenomic binning, comparative biology and taxonomic classification.</title>
        <authorList>
            <person name="Goeker M."/>
        </authorList>
    </citation>
    <scope>NUCLEOTIDE SEQUENCE [LARGE SCALE GENOMIC DNA]</scope>
    <source>
        <strain evidence="3 4">DSM 17328</strain>
    </source>
</reference>
<feature type="domain" description="S-Me-THD-like C-terminal" evidence="2">
    <location>
        <begin position="168"/>
        <end position="349"/>
    </location>
</feature>
<protein>
    <recommendedName>
        <fullName evidence="5">DUF917 domain-containing protein</fullName>
    </recommendedName>
</protein>
<evidence type="ECO:0000259" key="1">
    <source>
        <dbReference type="Pfam" id="PF06032"/>
    </source>
</evidence>
<comment type="caution">
    <text evidence="3">The sequence shown here is derived from an EMBL/GenBank/DDBJ whole genome shotgun (WGS) entry which is preliminary data.</text>
</comment>
<evidence type="ECO:0000313" key="3">
    <source>
        <dbReference type="EMBL" id="MBB4633159.1"/>
    </source>
</evidence>
<accession>A0A7W7B354</accession>
<evidence type="ECO:0000313" key="4">
    <source>
        <dbReference type="Proteomes" id="UP000566324"/>
    </source>
</evidence>
<dbReference type="InterPro" id="IPR048350">
    <property type="entry name" value="S-Me-THD-like_C"/>
</dbReference>
<dbReference type="RefSeq" id="WP_184070512.1">
    <property type="nucleotide sequence ID" value="NZ_JACHNZ010000035.1"/>
</dbReference>